<dbReference type="EMBL" id="PDOF01000001">
    <property type="protein sequence ID" value="PYZ97062.1"/>
    <property type="molecule type" value="Genomic_DNA"/>
</dbReference>
<gene>
    <name evidence="1" type="ORF">CR205_00180</name>
</gene>
<proteinExistence type="predicted"/>
<protein>
    <submittedName>
        <fullName evidence="1">Uncharacterized protein</fullName>
    </submittedName>
</protein>
<sequence>MALFVNIVALEYSNSGAIGRDSSGKSNSRQRLLREYAARCFEAEGYEAFLAEEDAEVLLRGG</sequence>
<evidence type="ECO:0000313" key="1">
    <source>
        <dbReference type="EMBL" id="PYZ97062.1"/>
    </source>
</evidence>
<comment type="caution">
    <text evidence="1">The sequence shown here is derived from an EMBL/GenBank/DDBJ whole genome shotgun (WGS) entry which is preliminary data.</text>
</comment>
<name>A0A2W0HJ73_9BACI</name>
<accession>A0A2W0HJ73</accession>
<dbReference type="AlphaFoldDB" id="A0A2W0HJ73"/>
<keyword evidence="2" id="KW-1185">Reference proteome</keyword>
<dbReference type="Proteomes" id="UP000248066">
    <property type="component" value="Unassembled WGS sequence"/>
</dbReference>
<organism evidence="1 2">
    <name type="scientific">Alteribacter lacisalsi</name>
    <dbReference type="NCBI Taxonomy" id="2045244"/>
    <lineage>
        <taxon>Bacteria</taxon>
        <taxon>Bacillati</taxon>
        <taxon>Bacillota</taxon>
        <taxon>Bacilli</taxon>
        <taxon>Bacillales</taxon>
        <taxon>Bacillaceae</taxon>
        <taxon>Alteribacter</taxon>
    </lineage>
</organism>
<evidence type="ECO:0000313" key="2">
    <source>
        <dbReference type="Proteomes" id="UP000248066"/>
    </source>
</evidence>
<reference evidence="1 2" key="1">
    <citation type="submission" date="2017-10" db="EMBL/GenBank/DDBJ databases">
        <title>Bacillus sp. nov., a halophilic bacterium isolated from a Yangshapao Lake.</title>
        <authorList>
            <person name="Wang H."/>
        </authorList>
    </citation>
    <scope>NUCLEOTIDE SEQUENCE [LARGE SCALE GENOMIC DNA]</scope>
    <source>
        <strain evidence="1 2">YSP-3</strain>
    </source>
</reference>